<sequence length="253" mass="28987">MSDDVDALLAKEASEHTKDSEIDRILNAFPLDAYSVLDLQPGVSPSDIKNTYRKKSLLIHPDRTKNPRAPDAFDRLKKAETALADEETRTALDSAFTDARRILIRERRWTIHDPRLTSDEFLVDWRRKTQEVLVETELRKRKRAKAQLEEEGRLKREHEREVEERRLKREQDRAWEDSRDTRVKQWRDFRKKRDAATAAAAASHSKSSRSAINARNATKKLGLEPPRAAPASGVTKGSSGKKKKIKSSLQVLG</sequence>
<dbReference type="EMBL" id="CABVLU010000003">
    <property type="protein sequence ID" value="VVT53795.1"/>
    <property type="molecule type" value="Genomic_DNA"/>
</dbReference>
<dbReference type="RefSeq" id="XP_031854360.1">
    <property type="nucleotide sequence ID" value="XM_031998469.1"/>
</dbReference>
<dbReference type="InterPro" id="IPR001623">
    <property type="entry name" value="DnaJ_domain"/>
</dbReference>
<evidence type="ECO:0000313" key="3">
    <source>
        <dbReference type="EMBL" id="VVT53795.1"/>
    </source>
</evidence>
<dbReference type="InterPro" id="IPR036869">
    <property type="entry name" value="J_dom_sf"/>
</dbReference>
<dbReference type="PROSITE" id="PS50076">
    <property type="entry name" value="DNAJ_2"/>
    <property type="match status" value="1"/>
</dbReference>
<protein>
    <recommendedName>
        <fullName evidence="2">J domain-containing protein</fullName>
    </recommendedName>
</protein>
<dbReference type="PANTHER" id="PTHR46620:SF1">
    <property type="entry name" value="J DOMAIN-CONTAINING PROTEIN SPF31"/>
    <property type="match status" value="1"/>
</dbReference>
<gene>
    <name evidence="3" type="ORF">SAPINGB_P003753</name>
</gene>
<feature type="region of interest" description="Disordered" evidence="1">
    <location>
        <begin position="141"/>
        <end position="253"/>
    </location>
</feature>
<dbReference type="PRINTS" id="PR00625">
    <property type="entry name" value="JDOMAIN"/>
</dbReference>
<feature type="domain" description="J" evidence="2">
    <location>
        <begin position="32"/>
        <end position="96"/>
    </location>
</feature>
<feature type="compositionally biased region" description="Low complexity" evidence="1">
    <location>
        <begin position="196"/>
        <end position="214"/>
    </location>
</feature>
<dbReference type="OrthoDB" id="342454at2759"/>
<dbReference type="GeneID" id="43582569"/>
<accession>A0A5E8BYF3</accession>
<name>A0A5E8BYF3_9ASCO</name>
<dbReference type="CDD" id="cd06257">
    <property type="entry name" value="DnaJ"/>
    <property type="match status" value="1"/>
</dbReference>
<organism evidence="3 4">
    <name type="scientific">Magnusiomyces paraingens</name>
    <dbReference type="NCBI Taxonomy" id="2606893"/>
    <lineage>
        <taxon>Eukaryota</taxon>
        <taxon>Fungi</taxon>
        <taxon>Dikarya</taxon>
        <taxon>Ascomycota</taxon>
        <taxon>Saccharomycotina</taxon>
        <taxon>Dipodascomycetes</taxon>
        <taxon>Dipodascales</taxon>
        <taxon>Dipodascaceae</taxon>
        <taxon>Magnusiomyces</taxon>
    </lineage>
</organism>
<dbReference type="Pfam" id="PF00226">
    <property type="entry name" value="DnaJ"/>
    <property type="match status" value="1"/>
</dbReference>
<evidence type="ECO:0000259" key="2">
    <source>
        <dbReference type="PROSITE" id="PS50076"/>
    </source>
</evidence>
<reference evidence="3 4" key="1">
    <citation type="submission" date="2019-09" db="EMBL/GenBank/DDBJ databases">
        <authorList>
            <person name="Brejova B."/>
        </authorList>
    </citation>
    <scope>NUCLEOTIDE SEQUENCE [LARGE SCALE GENOMIC DNA]</scope>
</reference>
<feature type="compositionally biased region" description="Basic and acidic residues" evidence="1">
    <location>
        <begin position="146"/>
        <end position="188"/>
    </location>
</feature>
<dbReference type="AlphaFoldDB" id="A0A5E8BYF3"/>
<dbReference type="Gene3D" id="1.10.287.110">
    <property type="entry name" value="DnaJ domain"/>
    <property type="match status" value="1"/>
</dbReference>
<dbReference type="SMART" id="SM00271">
    <property type="entry name" value="DnaJ"/>
    <property type="match status" value="1"/>
</dbReference>
<dbReference type="SUPFAM" id="SSF46565">
    <property type="entry name" value="Chaperone J-domain"/>
    <property type="match status" value="1"/>
</dbReference>
<dbReference type="PANTHER" id="PTHR46620">
    <property type="entry name" value="J DOMAIN-CONTAINING PROTEIN SPF31"/>
    <property type="match status" value="1"/>
</dbReference>
<dbReference type="Proteomes" id="UP000398389">
    <property type="component" value="Unassembled WGS sequence"/>
</dbReference>
<keyword evidence="4" id="KW-1185">Reference proteome</keyword>
<evidence type="ECO:0000256" key="1">
    <source>
        <dbReference type="SAM" id="MobiDB-lite"/>
    </source>
</evidence>
<proteinExistence type="predicted"/>
<evidence type="ECO:0000313" key="4">
    <source>
        <dbReference type="Proteomes" id="UP000398389"/>
    </source>
</evidence>